<protein>
    <recommendedName>
        <fullName evidence="5">CNNM transmembrane domain-containing protein</fullName>
    </recommendedName>
</protein>
<evidence type="ECO:0000256" key="3">
    <source>
        <dbReference type="SAM" id="MobiDB-lite"/>
    </source>
</evidence>
<dbReference type="GO" id="GO:0016020">
    <property type="term" value="C:membrane"/>
    <property type="evidence" value="ECO:0007669"/>
    <property type="project" value="UniProtKB-UniRule"/>
</dbReference>
<feature type="compositionally biased region" description="Gly residues" evidence="3">
    <location>
        <begin position="881"/>
        <end position="890"/>
    </location>
</feature>
<evidence type="ECO:0000313" key="7">
    <source>
        <dbReference type="Proteomes" id="UP000664859"/>
    </source>
</evidence>
<accession>A0A835ZJ67</accession>
<evidence type="ECO:0000256" key="4">
    <source>
        <dbReference type="SAM" id="Phobius"/>
    </source>
</evidence>
<comment type="caution">
    <text evidence="6">The sequence shown here is derived from an EMBL/GenBank/DDBJ whole genome shotgun (WGS) entry which is preliminary data.</text>
</comment>
<feature type="transmembrane region" description="Helical" evidence="4">
    <location>
        <begin position="363"/>
        <end position="382"/>
    </location>
</feature>
<feature type="transmembrane region" description="Helical" evidence="4">
    <location>
        <begin position="333"/>
        <end position="351"/>
    </location>
</feature>
<dbReference type="InterPro" id="IPR046342">
    <property type="entry name" value="CBS_dom_sf"/>
</dbReference>
<feature type="region of interest" description="Disordered" evidence="3">
    <location>
        <begin position="757"/>
        <end position="783"/>
    </location>
</feature>
<feature type="domain" description="CNNM transmembrane" evidence="5">
    <location>
        <begin position="193"/>
        <end position="360"/>
    </location>
</feature>
<name>A0A835ZJ67_9STRA</name>
<feature type="transmembrane region" description="Helical" evidence="4">
    <location>
        <begin position="299"/>
        <end position="321"/>
    </location>
</feature>
<dbReference type="Gene3D" id="3.10.580.10">
    <property type="entry name" value="CBS-domain"/>
    <property type="match status" value="3"/>
</dbReference>
<feature type="transmembrane region" description="Helical" evidence="4">
    <location>
        <begin position="197"/>
        <end position="224"/>
    </location>
</feature>
<feature type="region of interest" description="Disordered" evidence="3">
    <location>
        <begin position="818"/>
        <end position="915"/>
    </location>
</feature>
<keyword evidence="1" id="KW-0677">Repeat</keyword>
<dbReference type="PANTHER" id="PTHR12064">
    <property type="entry name" value="METAL TRANSPORTER CNNM"/>
    <property type="match status" value="1"/>
</dbReference>
<dbReference type="GO" id="GO:0030026">
    <property type="term" value="P:intracellular manganese ion homeostasis"/>
    <property type="evidence" value="ECO:0007669"/>
    <property type="project" value="TreeGrafter"/>
</dbReference>
<dbReference type="SUPFAM" id="SSF54631">
    <property type="entry name" value="CBS-domain pair"/>
    <property type="match status" value="1"/>
</dbReference>
<dbReference type="OrthoDB" id="5353557at2759"/>
<feature type="region of interest" description="Disordered" evidence="3">
    <location>
        <begin position="708"/>
        <end position="734"/>
    </location>
</feature>
<keyword evidence="2 4" id="KW-0812">Transmembrane</keyword>
<reference evidence="6" key="1">
    <citation type="submission" date="2021-02" db="EMBL/GenBank/DDBJ databases">
        <title>First Annotated Genome of the Yellow-green Alga Tribonema minus.</title>
        <authorList>
            <person name="Mahan K.M."/>
        </authorList>
    </citation>
    <scope>NUCLEOTIDE SEQUENCE</scope>
    <source>
        <strain evidence="6">UTEX B ZZ1240</strain>
    </source>
</reference>
<gene>
    <name evidence="6" type="ORF">JKP88DRAFT_346455</name>
</gene>
<dbReference type="PANTHER" id="PTHR12064:SF97">
    <property type="entry name" value="METAL TRANSPORTER CNNM-5"/>
    <property type="match status" value="1"/>
</dbReference>
<keyword evidence="2 4" id="KW-1133">Transmembrane helix</keyword>
<evidence type="ECO:0000259" key="5">
    <source>
        <dbReference type="PROSITE" id="PS51846"/>
    </source>
</evidence>
<dbReference type="InterPro" id="IPR002550">
    <property type="entry name" value="CNNM"/>
</dbReference>
<dbReference type="GO" id="GO:0010960">
    <property type="term" value="P:magnesium ion homeostasis"/>
    <property type="evidence" value="ECO:0007669"/>
    <property type="project" value="InterPro"/>
</dbReference>
<dbReference type="Proteomes" id="UP000664859">
    <property type="component" value="Unassembled WGS sequence"/>
</dbReference>
<dbReference type="EMBL" id="JAFCMP010000001">
    <property type="protein sequence ID" value="KAG5193132.1"/>
    <property type="molecule type" value="Genomic_DNA"/>
</dbReference>
<feature type="compositionally biased region" description="Low complexity" evidence="3">
    <location>
        <begin position="758"/>
        <end position="783"/>
    </location>
</feature>
<proteinExistence type="predicted"/>
<dbReference type="AlphaFoldDB" id="A0A835ZJ67"/>
<dbReference type="GO" id="GO:0005737">
    <property type="term" value="C:cytoplasm"/>
    <property type="evidence" value="ECO:0007669"/>
    <property type="project" value="TreeGrafter"/>
</dbReference>
<evidence type="ECO:0000256" key="1">
    <source>
        <dbReference type="ARBA" id="ARBA00022737"/>
    </source>
</evidence>
<keyword evidence="7" id="KW-1185">Reference proteome</keyword>
<feature type="compositionally biased region" description="Low complexity" evidence="3">
    <location>
        <begin position="711"/>
        <end position="734"/>
    </location>
</feature>
<dbReference type="Pfam" id="PF01595">
    <property type="entry name" value="CNNM"/>
    <property type="match status" value="1"/>
</dbReference>
<evidence type="ECO:0000256" key="2">
    <source>
        <dbReference type="PROSITE-ProRule" id="PRU01193"/>
    </source>
</evidence>
<dbReference type="InterPro" id="IPR045095">
    <property type="entry name" value="ACDP"/>
</dbReference>
<sequence length="915" mass="95037">MLPPAARVLGAAWRWSPLVQTVHGVLLERLHDTTAGLQDVWELSVEVAAAVEAALLRLDEGQPRSLQEAAEEPLPVGDDVVAAAAEEGADVAGSAADAAAAAAADPAASAAGASEAAAQDAPAASAAAAAEAAPPAAGEGAPAAATAAAVPAAAAAGAEAECPCCKPKRHKKEKSALIPNATLQDNAEGDALKIEGLVPNLICILVLITCAGLAAGLTTGLLSIEPLEMAIKQRSGTVDEKRQARRILPIISRHHLLLVTLLLFNSLANEATQGGGTTSISLLCACALPIFLDNLLPAYQAVIMSVTLVLFFGEILPTAFFTGPDQLRIASSLTWVVWALMAVFSPVAWPIAKALDLVLGTEYKVVVWALMAVFSPVAWPIAKALDLVLGPKALDLVLGTEALDLVEYKRYSRAEIAALVEVQLELSKRDDNPNAFEQPLHADEVAIVHGVLQASEKTVADAMLTMDRVYSISMDVELDDGKMADLLAAGYSRVPVFEGADVRNIRGYLQFDDGKMAGLLAAGYPRVPVFEGADVRNIRGYLQVKKLIVLNPGDKRQVRTLVLRAPEVVGPNKSLLELLNVFQMGRTHLAMLLNVFQMGRTHLAIVSSSPKLTREALRHGLPLEGNARPIGIITMEDIFEEIIQEEIWDESDKPTSYMEAQAKATLLKYTQRKAHYRRIGRLPTVGTAVSLSNVPIERTIARRLSRQSLMSAASSHRSRSRATSATTAGGGTNNNAHLHGLLDAALGSDIDGRALEDGLSSLGGSPPRRRGSSSYHGGSSVYGGSAHGNGGGGGMLSRIIGGRSGGGGGGGGVLARIIGGRGGSGSSEDRGGGDGGAARGRSASPELGSPPLQQRAARDYSGSSGGSGGAIREPNVDNGDADGGGGGGGADAEERGARAPLLRPRRPPRIGEKGG</sequence>
<organism evidence="6 7">
    <name type="scientific">Tribonema minus</name>
    <dbReference type="NCBI Taxonomy" id="303371"/>
    <lineage>
        <taxon>Eukaryota</taxon>
        <taxon>Sar</taxon>
        <taxon>Stramenopiles</taxon>
        <taxon>Ochrophyta</taxon>
        <taxon>PX clade</taxon>
        <taxon>Xanthophyceae</taxon>
        <taxon>Tribonematales</taxon>
        <taxon>Tribonemataceae</taxon>
        <taxon>Tribonema</taxon>
    </lineage>
</organism>
<evidence type="ECO:0000313" key="6">
    <source>
        <dbReference type="EMBL" id="KAG5193132.1"/>
    </source>
</evidence>
<dbReference type="PROSITE" id="PS51846">
    <property type="entry name" value="CNNM"/>
    <property type="match status" value="1"/>
</dbReference>
<keyword evidence="2 4" id="KW-0472">Membrane</keyword>